<proteinExistence type="predicted"/>
<gene>
    <name evidence="3" type="ORF">SAMN06265222_107261</name>
</gene>
<keyword evidence="4" id="KW-1185">Reference proteome</keyword>
<keyword evidence="2" id="KW-1133">Transmembrane helix</keyword>
<keyword evidence="2" id="KW-0472">Membrane</keyword>
<feature type="transmembrane region" description="Helical" evidence="2">
    <location>
        <begin position="96"/>
        <end position="118"/>
    </location>
</feature>
<organism evidence="3 4">
    <name type="scientific">Neorhodopirellula lusitana</name>
    <dbReference type="NCBI Taxonomy" id="445327"/>
    <lineage>
        <taxon>Bacteria</taxon>
        <taxon>Pseudomonadati</taxon>
        <taxon>Planctomycetota</taxon>
        <taxon>Planctomycetia</taxon>
        <taxon>Pirellulales</taxon>
        <taxon>Pirellulaceae</taxon>
        <taxon>Neorhodopirellula</taxon>
    </lineage>
</organism>
<accession>A0ABY1QBW0</accession>
<reference evidence="3 4" key="1">
    <citation type="submission" date="2017-05" db="EMBL/GenBank/DDBJ databases">
        <authorList>
            <person name="Varghese N."/>
            <person name="Submissions S."/>
        </authorList>
    </citation>
    <scope>NUCLEOTIDE SEQUENCE [LARGE SCALE GENOMIC DNA]</scope>
    <source>
        <strain evidence="3 4">DSM 25457</strain>
    </source>
</reference>
<dbReference type="EMBL" id="FXUG01000007">
    <property type="protein sequence ID" value="SMP62203.1"/>
    <property type="molecule type" value="Genomic_DNA"/>
</dbReference>
<keyword evidence="2" id="KW-0812">Transmembrane</keyword>
<feature type="region of interest" description="Disordered" evidence="1">
    <location>
        <begin position="1"/>
        <end position="26"/>
    </location>
</feature>
<evidence type="ECO:0000256" key="1">
    <source>
        <dbReference type="SAM" id="MobiDB-lite"/>
    </source>
</evidence>
<dbReference type="RefSeq" id="WP_283433323.1">
    <property type="nucleotide sequence ID" value="NZ_FXUG01000007.1"/>
</dbReference>
<feature type="transmembrane region" description="Helical" evidence="2">
    <location>
        <begin position="35"/>
        <end position="53"/>
    </location>
</feature>
<evidence type="ECO:0000313" key="4">
    <source>
        <dbReference type="Proteomes" id="UP001158067"/>
    </source>
</evidence>
<feature type="transmembrane region" description="Helical" evidence="2">
    <location>
        <begin position="138"/>
        <end position="169"/>
    </location>
</feature>
<evidence type="ECO:0000256" key="2">
    <source>
        <dbReference type="SAM" id="Phobius"/>
    </source>
</evidence>
<feature type="transmembrane region" description="Helical" evidence="2">
    <location>
        <begin position="65"/>
        <end position="84"/>
    </location>
</feature>
<name>A0ABY1QBW0_9BACT</name>
<sequence>MSEPNPYQPPTQASLPPDEPQPDSPAKDWLQTRKFLIRWGMLMGVNSIVPMILAREVVLEKAYPGMFAGMFACLVGGAWLCIRFPVLQRPIVAGSYVTAITQFVPIGQVICGMLAIAFCDALNLCGDWNDTNFQPELIASPIGAFAVTVTTGILLALIALTFGGIIVAVSNRLFGKPQQPS</sequence>
<dbReference type="Proteomes" id="UP001158067">
    <property type="component" value="Unassembled WGS sequence"/>
</dbReference>
<protein>
    <submittedName>
        <fullName evidence="3">Uncharacterized protein</fullName>
    </submittedName>
</protein>
<comment type="caution">
    <text evidence="3">The sequence shown here is derived from an EMBL/GenBank/DDBJ whole genome shotgun (WGS) entry which is preliminary data.</text>
</comment>
<evidence type="ECO:0000313" key="3">
    <source>
        <dbReference type="EMBL" id="SMP62203.1"/>
    </source>
</evidence>